<sequence>MATGGEARRGGPRGPAAAGAPSLADVARLAGVSSQTVSRVSSGATNVRPETRERVLQAMNQLGYSPNRAAQALRRGSFRTIGVLTQQIQRTGEALTTAGVLEAASAADYSVSLAQVAHPESEDLSRATYRLTHQAIDGLVVVQSGQAGPAHLSLPPSMPVAVSDSALVGHYPSASADQVQGVRDAVGHLLALGHRTIHHVTGPPGSQSALIRRATWARCLQEAGIAPPEPVPGDWDPAAGYRAGLRLARDPEVSAVLCANDEIALGLIRAMHEQGRRVPEDVSVVGFDGLALGEFSFPPLTTVRLDFRQHGRAMVELILEQVAAGGPQGARSVVIPTEMVIRASTAPAPRPG</sequence>
<evidence type="ECO:0000259" key="5">
    <source>
        <dbReference type="PROSITE" id="PS50932"/>
    </source>
</evidence>
<dbReference type="Pfam" id="PF00356">
    <property type="entry name" value="LacI"/>
    <property type="match status" value="1"/>
</dbReference>
<keyword evidence="3" id="KW-0804">Transcription</keyword>
<name>A0ABM7UII8_9ACTO</name>
<dbReference type="EMBL" id="AP025017">
    <property type="protein sequence ID" value="BDA64378.1"/>
    <property type="molecule type" value="Genomic_DNA"/>
</dbReference>
<dbReference type="Gene3D" id="3.40.50.2300">
    <property type="match status" value="2"/>
</dbReference>
<dbReference type="Pfam" id="PF13377">
    <property type="entry name" value="Peripla_BP_3"/>
    <property type="match status" value="1"/>
</dbReference>
<dbReference type="SUPFAM" id="SSF53822">
    <property type="entry name" value="Periplasmic binding protein-like I"/>
    <property type="match status" value="1"/>
</dbReference>
<dbReference type="SUPFAM" id="SSF47413">
    <property type="entry name" value="lambda repressor-like DNA-binding domains"/>
    <property type="match status" value="1"/>
</dbReference>
<dbReference type="InterPro" id="IPR028082">
    <property type="entry name" value="Peripla_BP_I"/>
</dbReference>
<dbReference type="SMART" id="SM00354">
    <property type="entry name" value="HTH_LACI"/>
    <property type="match status" value="1"/>
</dbReference>
<dbReference type="InterPro" id="IPR010982">
    <property type="entry name" value="Lambda_DNA-bd_dom_sf"/>
</dbReference>
<protein>
    <submittedName>
        <fullName evidence="6">LacI family transcriptional regulator</fullName>
    </submittedName>
</protein>
<dbReference type="PROSITE" id="PS50932">
    <property type="entry name" value="HTH_LACI_2"/>
    <property type="match status" value="1"/>
</dbReference>
<gene>
    <name evidence="6" type="ORF">MANAM107_12120</name>
</gene>
<evidence type="ECO:0000313" key="7">
    <source>
        <dbReference type="Proteomes" id="UP000824496"/>
    </source>
</evidence>
<keyword evidence="1" id="KW-0805">Transcription regulation</keyword>
<dbReference type="CDD" id="cd01574">
    <property type="entry name" value="PBP1_LacI"/>
    <property type="match status" value="1"/>
</dbReference>
<reference evidence="6 7" key="1">
    <citation type="submission" date="2021-08" db="EMBL/GenBank/DDBJ databases">
        <title>Whole genome sequence of novel Actinomyces species strain MAS-1.</title>
        <authorList>
            <person name="Saito M."/>
            <person name="Kuwahara N."/>
            <person name="Takizawa T."/>
            <person name="Gotouda H."/>
            <person name="Ochiai T."/>
        </authorList>
    </citation>
    <scope>NUCLEOTIDE SEQUENCE [LARGE SCALE GENOMIC DNA]</scope>
    <source>
        <strain evidence="6 7">MAS-1</strain>
    </source>
</reference>
<dbReference type="PANTHER" id="PTHR30146:SF153">
    <property type="entry name" value="LACTOSE OPERON REPRESSOR"/>
    <property type="match status" value="1"/>
</dbReference>
<accession>A0ABM7UII8</accession>
<dbReference type="InterPro" id="IPR000843">
    <property type="entry name" value="HTH_LacI"/>
</dbReference>
<dbReference type="Gene3D" id="1.10.260.40">
    <property type="entry name" value="lambda repressor-like DNA-binding domains"/>
    <property type="match status" value="1"/>
</dbReference>
<evidence type="ECO:0000256" key="1">
    <source>
        <dbReference type="ARBA" id="ARBA00023015"/>
    </source>
</evidence>
<organism evidence="6 7">
    <name type="scientific">Actinomyces capricornis</name>
    <dbReference type="NCBI Taxonomy" id="2755559"/>
    <lineage>
        <taxon>Bacteria</taxon>
        <taxon>Bacillati</taxon>
        <taxon>Actinomycetota</taxon>
        <taxon>Actinomycetes</taxon>
        <taxon>Actinomycetales</taxon>
        <taxon>Actinomycetaceae</taxon>
        <taxon>Actinomyces</taxon>
    </lineage>
</organism>
<keyword evidence="7" id="KW-1185">Reference proteome</keyword>
<evidence type="ECO:0000256" key="3">
    <source>
        <dbReference type="ARBA" id="ARBA00023163"/>
    </source>
</evidence>
<feature type="domain" description="HTH lacI-type" evidence="5">
    <location>
        <begin position="21"/>
        <end position="75"/>
    </location>
</feature>
<feature type="region of interest" description="Disordered" evidence="4">
    <location>
        <begin position="1"/>
        <end position="20"/>
    </location>
</feature>
<evidence type="ECO:0000256" key="4">
    <source>
        <dbReference type="SAM" id="MobiDB-lite"/>
    </source>
</evidence>
<dbReference type="PANTHER" id="PTHR30146">
    <property type="entry name" value="LACI-RELATED TRANSCRIPTIONAL REPRESSOR"/>
    <property type="match status" value="1"/>
</dbReference>
<proteinExistence type="predicted"/>
<evidence type="ECO:0000256" key="2">
    <source>
        <dbReference type="ARBA" id="ARBA00023125"/>
    </source>
</evidence>
<evidence type="ECO:0000313" key="6">
    <source>
        <dbReference type="EMBL" id="BDA64378.1"/>
    </source>
</evidence>
<dbReference type="Proteomes" id="UP000824496">
    <property type="component" value="Chromosome"/>
</dbReference>
<dbReference type="InterPro" id="IPR046335">
    <property type="entry name" value="LacI/GalR-like_sensor"/>
</dbReference>
<dbReference type="CDD" id="cd01392">
    <property type="entry name" value="HTH_LacI"/>
    <property type="match status" value="1"/>
</dbReference>
<keyword evidence="2" id="KW-0238">DNA-binding</keyword>